<evidence type="ECO:0000313" key="2">
    <source>
        <dbReference type="Proteomes" id="UP001176059"/>
    </source>
</evidence>
<comment type="caution">
    <text evidence="1">The sequence shown here is derived from an EMBL/GenBank/DDBJ whole genome shotgun (WGS) entry which is preliminary data.</text>
</comment>
<name>A0AA38MXE5_9AGAR</name>
<reference evidence="1" key="1">
    <citation type="submission" date="2022-08" db="EMBL/GenBank/DDBJ databases">
        <authorList>
            <consortium name="DOE Joint Genome Institute"/>
            <person name="Min B."/>
            <person name="Sierra-Patev S."/>
            <person name="Naranjo-Ortiz M."/>
            <person name="Looney B."/>
            <person name="Konkel Z."/>
            <person name="Slot J.C."/>
            <person name="Sakamoto Y."/>
            <person name="Steenwyk J.L."/>
            <person name="Rokas A."/>
            <person name="Carro J."/>
            <person name="Camarero S."/>
            <person name="Ferreira P."/>
            <person name="Molpeceres G."/>
            <person name="Ruiz-duenas F.J."/>
            <person name="Serrano A."/>
            <person name="Henrissat B."/>
            <person name="Drula E."/>
            <person name="Hughes K.W."/>
            <person name="Mata J.L."/>
            <person name="Ishikawa N.K."/>
            <person name="Vargas-Isla R."/>
            <person name="Ushijima S."/>
            <person name="Smith C.A."/>
            <person name="Ahrendt S."/>
            <person name="Andreopoulos W."/>
            <person name="He G."/>
            <person name="LaButti K."/>
            <person name="Lipzen A."/>
            <person name="Ng V."/>
            <person name="Riley R."/>
            <person name="Sandor L."/>
            <person name="Barry K."/>
            <person name="Martinez A.T."/>
            <person name="Xiao Y."/>
            <person name="Gibbons J.G."/>
            <person name="Terashima K."/>
            <person name="Hibbett D.S."/>
            <person name="Grigoriev I.V."/>
        </authorList>
    </citation>
    <scope>NUCLEOTIDE SEQUENCE</scope>
    <source>
        <strain evidence="1">ET3784</strain>
    </source>
</reference>
<sequence>MCSISDLPIELIELIIDFTLFPIGESLKNALNLALVSRTWTIYSRSHLELSLDESRVRFQKLRAFTELCRHPLSTLKLVGALFLSNVGNTRVSLLRSPLHHTAVNTFLSKRFHTRGGPILESVFTQLKKLTLDRVGWWTLNNIARDSLCNGFRSVTELHLRHVSFSDIQELQVLICSFPLLERLHLILQQPYASYSVVKNPTSLQLPKRLYAIDITTLDQATFQGLSVITPCPSLRQFCWRSNVFYELEDECRNVGEFLEATGSSLVELSLIFNVDMLSNDIRIRQPTNKVAIVQQFMRFHDCVDLTKNPSLQRVTLDIRPDPYLVLFLQYAIRNEQALSVQSLYIPFLENVIFSLNPRILSNEGLTQNDLDIALQQPALANLRRLEFGVQGFFPRQSVTEKIAQVLSGLMERPMLLLPNQDDCAAGINFL</sequence>
<dbReference type="Proteomes" id="UP001176059">
    <property type="component" value="Unassembled WGS sequence"/>
</dbReference>
<dbReference type="AlphaFoldDB" id="A0AA38MXE5"/>
<protein>
    <recommendedName>
        <fullName evidence="3">F-box domain-containing protein</fullName>
    </recommendedName>
</protein>
<accession>A0AA38MXE5</accession>
<dbReference type="EMBL" id="JANVFO010000064">
    <property type="protein sequence ID" value="KAJ3719654.1"/>
    <property type="molecule type" value="Genomic_DNA"/>
</dbReference>
<keyword evidence="2" id="KW-1185">Reference proteome</keyword>
<evidence type="ECO:0008006" key="3">
    <source>
        <dbReference type="Google" id="ProtNLM"/>
    </source>
</evidence>
<gene>
    <name evidence="1" type="ORF">DFJ43DRAFT_735346</name>
</gene>
<proteinExistence type="predicted"/>
<reference evidence="1" key="2">
    <citation type="journal article" date="2023" name="Proc. Natl. Acad. Sci. U.S.A.">
        <title>A global phylogenomic analysis of the shiitake genus Lentinula.</title>
        <authorList>
            <person name="Sierra-Patev S."/>
            <person name="Min B."/>
            <person name="Naranjo-Ortiz M."/>
            <person name="Looney B."/>
            <person name="Konkel Z."/>
            <person name="Slot J.C."/>
            <person name="Sakamoto Y."/>
            <person name="Steenwyk J.L."/>
            <person name="Rokas A."/>
            <person name="Carro J."/>
            <person name="Camarero S."/>
            <person name="Ferreira P."/>
            <person name="Molpeceres G."/>
            <person name="Ruiz-Duenas F.J."/>
            <person name="Serrano A."/>
            <person name="Henrissat B."/>
            <person name="Drula E."/>
            <person name="Hughes K.W."/>
            <person name="Mata J.L."/>
            <person name="Ishikawa N.K."/>
            <person name="Vargas-Isla R."/>
            <person name="Ushijima S."/>
            <person name="Smith C.A."/>
            <person name="Donoghue J."/>
            <person name="Ahrendt S."/>
            <person name="Andreopoulos W."/>
            <person name="He G."/>
            <person name="LaButti K."/>
            <person name="Lipzen A."/>
            <person name="Ng V."/>
            <person name="Riley R."/>
            <person name="Sandor L."/>
            <person name="Barry K."/>
            <person name="Martinez A.T."/>
            <person name="Xiao Y."/>
            <person name="Gibbons J.G."/>
            <person name="Terashima K."/>
            <person name="Grigoriev I.V."/>
            <person name="Hibbett D."/>
        </authorList>
    </citation>
    <scope>NUCLEOTIDE SEQUENCE</scope>
    <source>
        <strain evidence="1">ET3784</strain>
    </source>
</reference>
<evidence type="ECO:0000313" key="1">
    <source>
        <dbReference type="EMBL" id="KAJ3719654.1"/>
    </source>
</evidence>
<organism evidence="1 2">
    <name type="scientific">Lentinula guzmanii</name>
    <dbReference type="NCBI Taxonomy" id="2804957"/>
    <lineage>
        <taxon>Eukaryota</taxon>
        <taxon>Fungi</taxon>
        <taxon>Dikarya</taxon>
        <taxon>Basidiomycota</taxon>
        <taxon>Agaricomycotina</taxon>
        <taxon>Agaricomycetes</taxon>
        <taxon>Agaricomycetidae</taxon>
        <taxon>Agaricales</taxon>
        <taxon>Marasmiineae</taxon>
        <taxon>Omphalotaceae</taxon>
        <taxon>Lentinula</taxon>
    </lineage>
</organism>